<comment type="caution">
    <text evidence="10">The sequence shown here is derived from an EMBL/GenBank/DDBJ whole genome shotgun (WGS) entry which is preliminary data.</text>
</comment>
<dbReference type="PANTHER" id="PTHR11616">
    <property type="entry name" value="SODIUM/CHLORIDE DEPENDENT TRANSPORTER"/>
    <property type="match status" value="1"/>
</dbReference>
<evidence type="ECO:0000313" key="11">
    <source>
        <dbReference type="Proteomes" id="UP000242188"/>
    </source>
</evidence>
<keyword evidence="8" id="KW-0915">Sodium</keyword>
<keyword evidence="5 9" id="KW-1133">Transmembrane helix</keyword>
<dbReference type="PRINTS" id="PR00176">
    <property type="entry name" value="NANEUSMPORT"/>
</dbReference>
<feature type="transmembrane region" description="Helical" evidence="9">
    <location>
        <begin position="267"/>
        <end position="292"/>
    </location>
</feature>
<evidence type="ECO:0000256" key="2">
    <source>
        <dbReference type="ARBA" id="ARBA00006459"/>
    </source>
</evidence>
<gene>
    <name evidence="10" type="ORF">KP79_PYT21102</name>
</gene>
<evidence type="ECO:0000256" key="6">
    <source>
        <dbReference type="ARBA" id="ARBA00023136"/>
    </source>
</evidence>
<keyword evidence="7" id="KW-0325">Glycoprotein</keyword>
<feature type="transmembrane region" description="Helical" evidence="9">
    <location>
        <begin position="57"/>
        <end position="83"/>
    </location>
</feature>
<reference evidence="10 11" key="1">
    <citation type="journal article" date="2017" name="Nat. Ecol. Evol.">
        <title>Scallop genome provides insights into evolution of bilaterian karyotype and development.</title>
        <authorList>
            <person name="Wang S."/>
            <person name="Zhang J."/>
            <person name="Jiao W."/>
            <person name="Li J."/>
            <person name="Xun X."/>
            <person name="Sun Y."/>
            <person name="Guo X."/>
            <person name="Huan P."/>
            <person name="Dong B."/>
            <person name="Zhang L."/>
            <person name="Hu X."/>
            <person name="Sun X."/>
            <person name="Wang J."/>
            <person name="Zhao C."/>
            <person name="Wang Y."/>
            <person name="Wang D."/>
            <person name="Huang X."/>
            <person name="Wang R."/>
            <person name="Lv J."/>
            <person name="Li Y."/>
            <person name="Zhang Z."/>
            <person name="Liu B."/>
            <person name="Lu W."/>
            <person name="Hui Y."/>
            <person name="Liang J."/>
            <person name="Zhou Z."/>
            <person name="Hou R."/>
            <person name="Li X."/>
            <person name="Liu Y."/>
            <person name="Li H."/>
            <person name="Ning X."/>
            <person name="Lin Y."/>
            <person name="Zhao L."/>
            <person name="Xing Q."/>
            <person name="Dou J."/>
            <person name="Li Y."/>
            <person name="Mao J."/>
            <person name="Guo H."/>
            <person name="Dou H."/>
            <person name="Li T."/>
            <person name="Mu C."/>
            <person name="Jiang W."/>
            <person name="Fu Q."/>
            <person name="Fu X."/>
            <person name="Miao Y."/>
            <person name="Liu J."/>
            <person name="Yu Q."/>
            <person name="Li R."/>
            <person name="Liao H."/>
            <person name="Li X."/>
            <person name="Kong Y."/>
            <person name="Jiang Z."/>
            <person name="Chourrout D."/>
            <person name="Li R."/>
            <person name="Bao Z."/>
        </authorList>
    </citation>
    <scope>NUCLEOTIDE SEQUENCE [LARGE SCALE GENOMIC DNA]</scope>
    <source>
        <strain evidence="10 11">PY_sf001</strain>
    </source>
</reference>
<dbReference type="InterPro" id="IPR000175">
    <property type="entry name" value="Na/ntran_symport"/>
</dbReference>
<dbReference type="Pfam" id="PF00209">
    <property type="entry name" value="SNF"/>
    <property type="match status" value="1"/>
</dbReference>
<dbReference type="Proteomes" id="UP000242188">
    <property type="component" value="Unassembled WGS sequence"/>
</dbReference>
<keyword evidence="6 9" id="KW-0472">Membrane</keyword>
<comment type="similarity">
    <text evidence="2">Belongs to the sodium:neurotransmitter symporter (SNF) (TC 2.A.22) family.</text>
</comment>
<feature type="transmembrane region" description="Helical" evidence="9">
    <location>
        <begin position="25"/>
        <end position="45"/>
    </location>
</feature>
<evidence type="ECO:0000256" key="8">
    <source>
        <dbReference type="PIRSR" id="PIRSR600175-1"/>
    </source>
</evidence>
<keyword evidence="3" id="KW-0813">Transport</keyword>
<evidence type="ECO:0000256" key="4">
    <source>
        <dbReference type="ARBA" id="ARBA00022692"/>
    </source>
</evidence>
<protein>
    <submittedName>
        <fullName evidence="10">Sodium-and chloride-dependent glycine transporter 2</fullName>
    </submittedName>
</protein>
<evidence type="ECO:0000256" key="1">
    <source>
        <dbReference type="ARBA" id="ARBA00004141"/>
    </source>
</evidence>
<dbReference type="PANTHER" id="PTHR11616:SF321">
    <property type="entry name" value="SODIUM-DEPENDENT NUTRIENT AMINO ACID TRANSPORTER 1-RELATED"/>
    <property type="match status" value="1"/>
</dbReference>
<dbReference type="AlphaFoldDB" id="A0A210Q5S7"/>
<proteinExistence type="inferred from homology"/>
<feature type="transmembrane region" description="Helical" evidence="9">
    <location>
        <begin position="103"/>
        <end position="123"/>
    </location>
</feature>
<keyword evidence="11" id="KW-1185">Reference proteome</keyword>
<sequence length="311" mass="34758">MVMMLSVSRYNVLQLTDGVETMGHVRWQLLLCNLSVCILLFLCVFKGIKLSGKIMYVAATVPYIFLTILLVRGLTLEGAWLGLKFYFVPRWEELLRPSVWFDAASQVIFSLGFGTADHIILASHNKFHHNIYRDAMVVPVVDAFTSLFSGCVIFVTLGYMATTFNLDIHKVVADGPGIAFMVFPEALSTLPWPQVWSTLFFLTLLVVGLDTRIVMIQVLTGSLGDINPHLFRSKVAWTSAAICLVTFVLGIPFCCQGGMYVLQLVDWYIASVALLLIVFLESSVLAWIYVVYASLSELYQFPGVTFPLLNL</sequence>
<evidence type="ECO:0000256" key="5">
    <source>
        <dbReference type="ARBA" id="ARBA00022989"/>
    </source>
</evidence>
<dbReference type="GO" id="GO:0005886">
    <property type="term" value="C:plasma membrane"/>
    <property type="evidence" value="ECO:0007669"/>
    <property type="project" value="TreeGrafter"/>
</dbReference>
<dbReference type="InterPro" id="IPR037272">
    <property type="entry name" value="SNS_sf"/>
</dbReference>
<dbReference type="STRING" id="6573.A0A210Q5S7"/>
<name>A0A210Q5S7_MIZYE</name>
<evidence type="ECO:0000256" key="9">
    <source>
        <dbReference type="SAM" id="Phobius"/>
    </source>
</evidence>
<dbReference type="GO" id="GO:0015179">
    <property type="term" value="F:L-amino acid transmembrane transporter activity"/>
    <property type="evidence" value="ECO:0007669"/>
    <property type="project" value="TreeGrafter"/>
</dbReference>
<dbReference type="OrthoDB" id="6581954at2759"/>
<feature type="binding site" evidence="8">
    <location>
        <position position="210"/>
    </location>
    <ligand>
        <name>Na(+)</name>
        <dbReference type="ChEBI" id="CHEBI:29101"/>
        <label>1</label>
    </ligand>
</feature>
<feature type="transmembrane region" description="Helical" evidence="9">
    <location>
        <begin position="235"/>
        <end position="261"/>
    </location>
</feature>
<organism evidence="10 11">
    <name type="scientific">Mizuhopecten yessoensis</name>
    <name type="common">Japanese scallop</name>
    <name type="synonym">Patinopecten yessoensis</name>
    <dbReference type="NCBI Taxonomy" id="6573"/>
    <lineage>
        <taxon>Eukaryota</taxon>
        <taxon>Metazoa</taxon>
        <taxon>Spiralia</taxon>
        <taxon>Lophotrochozoa</taxon>
        <taxon>Mollusca</taxon>
        <taxon>Bivalvia</taxon>
        <taxon>Autobranchia</taxon>
        <taxon>Pteriomorphia</taxon>
        <taxon>Pectinida</taxon>
        <taxon>Pectinoidea</taxon>
        <taxon>Pectinidae</taxon>
        <taxon>Mizuhopecten</taxon>
    </lineage>
</organism>
<comment type="subcellular location">
    <subcellularLocation>
        <location evidence="1">Membrane</location>
        <topology evidence="1">Multi-pass membrane protein</topology>
    </subcellularLocation>
</comment>
<keyword evidence="4 9" id="KW-0812">Transmembrane</keyword>
<dbReference type="PROSITE" id="PS50267">
    <property type="entry name" value="NA_NEUROTRAN_SYMP_3"/>
    <property type="match status" value="1"/>
</dbReference>
<evidence type="ECO:0000256" key="3">
    <source>
        <dbReference type="ARBA" id="ARBA00022448"/>
    </source>
</evidence>
<dbReference type="GO" id="GO:0089718">
    <property type="term" value="P:amino acid import across plasma membrane"/>
    <property type="evidence" value="ECO:0007669"/>
    <property type="project" value="TreeGrafter"/>
</dbReference>
<evidence type="ECO:0000313" key="10">
    <source>
        <dbReference type="EMBL" id="OWF44087.1"/>
    </source>
</evidence>
<keyword evidence="8" id="KW-0479">Metal-binding</keyword>
<dbReference type="EMBL" id="NEDP02004925">
    <property type="protein sequence ID" value="OWF44087.1"/>
    <property type="molecule type" value="Genomic_DNA"/>
</dbReference>
<evidence type="ECO:0000256" key="7">
    <source>
        <dbReference type="ARBA" id="ARBA00023180"/>
    </source>
</evidence>
<feature type="transmembrane region" description="Helical" evidence="9">
    <location>
        <begin position="135"/>
        <end position="161"/>
    </location>
</feature>
<dbReference type="SUPFAM" id="SSF161070">
    <property type="entry name" value="SNF-like"/>
    <property type="match status" value="1"/>
</dbReference>
<feature type="transmembrane region" description="Helical" evidence="9">
    <location>
        <begin position="195"/>
        <end position="214"/>
    </location>
</feature>
<dbReference type="GO" id="GO:0046872">
    <property type="term" value="F:metal ion binding"/>
    <property type="evidence" value="ECO:0007669"/>
    <property type="project" value="UniProtKB-KW"/>
</dbReference>
<feature type="binding site" evidence="8">
    <location>
        <position position="110"/>
    </location>
    <ligand>
        <name>Na(+)</name>
        <dbReference type="ChEBI" id="CHEBI:29101"/>
        <label>1</label>
    </ligand>
</feature>
<accession>A0A210Q5S7</accession>
<dbReference type="GO" id="GO:0005283">
    <property type="term" value="F:amino acid:sodium symporter activity"/>
    <property type="evidence" value="ECO:0007669"/>
    <property type="project" value="TreeGrafter"/>
</dbReference>